<dbReference type="EMBL" id="CP158375">
    <property type="protein sequence ID" value="XDO96130.1"/>
    <property type="molecule type" value="Genomic_DNA"/>
</dbReference>
<keyword evidence="1" id="KW-0472">Membrane</keyword>
<keyword evidence="1" id="KW-1133">Transmembrane helix</keyword>
<reference evidence="2" key="1">
    <citation type="submission" date="2024-06" db="EMBL/GenBank/DDBJ databases">
        <title>Caulobacter inopinatus, sp. nov.</title>
        <authorList>
            <person name="Donachie S.P."/>
        </authorList>
    </citation>
    <scope>NUCLEOTIDE SEQUENCE</scope>
    <source>
        <strain evidence="2">73W</strain>
    </source>
</reference>
<protein>
    <recommendedName>
        <fullName evidence="3">EamA family transporter</fullName>
    </recommendedName>
</protein>
<evidence type="ECO:0000256" key="1">
    <source>
        <dbReference type="SAM" id="Phobius"/>
    </source>
</evidence>
<proteinExistence type="predicted"/>
<evidence type="ECO:0008006" key="3">
    <source>
        <dbReference type="Google" id="ProtNLM"/>
    </source>
</evidence>
<gene>
    <name evidence="2" type="ORF">ABOZ73_15240</name>
</gene>
<keyword evidence="1" id="KW-0812">Transmembrane</keyword>
<sequence>MNQTAKTSRRLTLNEVLAVALIWGAVIYGLSTGPTEARTEARASVEGCGG</sequence>
<dbReference type="AlphaFoldDB" id="A0AB39KQJ1"/>
<dbReference type="RefSeq" id="WP_369058984.1">
    <property type="nucleotide sequence ID" value="NZ_CP158375.1"/>
</dbReference>
<feature type="transmembrane region" description="Helical" evidence="1">
    <location>
        <begin position="12"/>
        <end position="30"/>
    </location>
</feature>
<evidence type="ECO:0000313" key="2">
    <source>
        <dbReference type="EMBL" id="XDO96130.1"/>
    </source>
</evidence>
<accession>A0AB39KQJ1</accession>
<name>A0AB39KQJ1_9CAUL</name>
<organism evidence="2">
    <name type="scientific">Caulobacter sp. 73W</name>
    <dbReference type="NCBI Taxonomy" id="3161137"/>
    <lineage>
        <taxon>Bacteria</taxon>
        <taxon>Pseudomonadati</taxon>
        <taxon>Pseudomonadota</taxon>
        <taxon>Alphaproteobacteria</taxon>
        <taxon>Caulobacterales</taxon>
        <taxon>Caulobacteraceae</taxon>
        <taxon>Caulobacter</taxon>
    </lineage>
</organism>